<dbReference type="InterPro" id="IPR045182">
    <property type="entry name" value="JINGUBANG-like"/>
</dbReference>
<evidence type="ECO:0000313" key="3">
    <source>
        <dbReference type="EnsemblMetazoa" id="CapteP19526"/>
    </source>
</evidence>
<dbReference type="AlphaFoldDB" id="R7V108"/>
<dbReference type="SUPFAM" id="SSF50978">
    <property type="entry name" value="WD40 repeat-like"/>
    <property type="match status" value="1"/>
</dbReference>
<dbReference type="PANTHER" id="PTHR22844">
    <property type="entry name" value="F-BOX AND WD40 DOMAIN PROTEIN"/>
    <property type="match status" value="1"/>
</dbReference>
<reference evidence="4" key="1">
    <citation type="submission" date="2012-12" db="EMBL/GenBank/DDBJ databases">
        <authorList>
            <person name="Hellsten U."/>
            <person name="Grimwood J."/>
            <person name="Chapman J.A."/>
            <person name="Shapiro H."/>
            <person name="Aerts A."/>
            <person name="Otillar R.P."/>
            <person name="Terry A.Y."/>
            <person name="Boore J.L."/>
            <person name="Simakov O."/>
            <person name="Marletaz F."/>
            <person name="Cho S.-J."/>
            <person name="Edsinger-Gonzales E."/>
            <person name="Havlak P."/>
            <person name="Kuo D.-H."/>
            <person name="Larsson T."/>
            <person name="Lv J."/>
            <person name="Arendt D."/>
            <person name="Savage R."/>
            <person name="Osoegawa K."/>
            <person name="de Jong P."/>
            <person name="Lindberg D.R."/>
            <person name="Seaver E.C."/>
            <person name="Weisblat D.A."/>
            <person name="Putnam N.H."/>
            <person name="Grigoriev I.V."/>
            <person name="Rokhsar D.S."/>
        </authorList>
    </citation>
    <scope>NUCLEOTIDE SEQUENCE</scope>
    <source>
        <strain evidence="4">I ESC-2004</strain>
    </source>
</reference>
<dbReference type="OrthoDB" id="3176171at2759"/>
<dbReference type="HOGENOM" id="CLU_1103554_0_0_1"/>
<accession>R7V108</accession>
<dbReference type="PROSITE" id="PS50082">
    <property type="entry name" value="WD_REPEATS_2"/>
    <property type="match status" value="2"/>
</dbReference>
<feature type="repeat" description="WD" evidence="1">
    <location>
        <begin position="196"/>
        <end position="235"/>
    </location>
</feature>
<dbReference type="Gene3D" id="2.130.10.10">
    <property type="entry name" value="YVTN repeat-like/Quinoprotein amine dehydrogenase"/>
    <property type="match status" value="2"/>
</dbReference>
<dbReference type="STRING" id="283909.R7V108"/>
<organism evidence="2">
    <name type="scientific">Capitella teleta</name>
    <name type="common">Polychaete worm</name>
    <dbReference type="NCBI Taxonomy" id="283909"/>
    <lineage>
        <taxon>Eukaryota</taxon>
        <taxon>Metazoa</taxon>
        <taxon>Spiralia</taxon>
        <taxon>Lophotrochozoa</taxon>
        <taxon>Annelida</taxon>
        <taxon>Polychaeta</taxon>
        <taxon>Sedentaria</taxon>
        <taxon>Scolecida</taxon>
        <taxon>Capitellidae</taxon>
        <taxon>Capitella</taxon>
    </lineage>
</organism>
<dbReference type="InterPro" id="IPR001680">
    <property type="entry name" value="WD40_rpt"/>
</dbReference>
<dbReference type="PROSITE" id="PS50294">
    <property type="entry name" value="WD_REPEATS_REGION"/>
    <property type="match status" value="1"/>
</dbReference>
<dbReference type="Pfam" id="PF00400">
    <property type="entry name" value="WD40"/>
    <property type="match status" value="5"/>
</dbReference>
<dbReference type="SMART" id="SM00320">
    <property type="entry name" value="WD40"/>
    <property type="match status" value="5"/>
</dbReference>
<dbReference type="EMBL" id="KB296161">
    <property type="protein sequence ID" value="ELU12162.1"/>
    <property type="molecule type" value="Genomic_DNA"/>
</dbReference>
<dbReference type="InterPro" id="IPR036322">
    <property type="entry name" value="WD40_repeat_dom_sf"/>
</dbReference>
<keyword evidence="1" id="KW-0853">WD repeat</keyword>
<evidence type="ECO:0000256" key="1">
    <source>
        <dbReference type="PROSITE-ProRule" id="PRU00221"/>
    </source>
</evidence>
<gene>
    <name evidence="2" type="ORF">CAPTEDRAFT_19526</name>
</gene>
<dbReference type="EMBL" id="AMQN01000809">
    <property type="status" value="NOT_ANNOTATED_CDS"/>
    <property type="molecule type" value="Genomic_DNA"/>
</dbReference>
<dbReference type="OMA" id="ECTHIAK"/>
<dbReference type="InterPro" id="IPR015943">
    <property type="entry name" value="WD40/YVTN_repeat-like_dom_sf"/>
</dbReference>
<evidence type="ECO:0000313" key="4">
    <source>
        <dbReference type="Proteomes" id="UP000014760"/>
    </source>
</evidence>
<evidence type="ECO:0000313" key="2">
    <source>
        <dbReference type="EMBL" id="ELU12162.1"/>
    </source>
</evidence>
<sequence>MIEGTNTIQPEIARHSTCPAGETTINDIAINSTGTALYTAAGNTVRIWDINMFKSVGKLSGGHQAAVMVLAVDDTDTADGNICVVTGSKDHYIKVFELMDDSVGVLSPKCNLEPPHYDGIQSLCLMGDLLFSGSRDMCIKKWDLAEQQLKQSINNAHKDWVCGLALLPGGNCLLSGCRGGSLKLWHIDTCAQLGEVKAHSSPINAIATNEDLIFSASNDRTVKIWKSKSSDGSDIE</sequence>
<protein>
    <submittedName>
        <fullName evidence="2 3">Uncharacterized protein</fullName>
    </submittedName>
</protein>
<name>R7V108_CAPTE</name>
<keyword evidence="4" id="KW-1185">Reference proteome</keyword>
<dbReference type="Proteomes" id="UP000014760">
    <property type="component" value="Unassembled WGS sequence"/>
</dbReference>
<proteinExistence type="predicted"/>
<dbReference type="EnsemblMetazoa" id="CapteT19526">
    <property type="protein sequence ID" value="CapteP19526"/>
    <property type="gene ID" value="CapteG19526"/>
</dbReference>
<reference evidence="3" key="3">
    <citation type="submission" date="2015-06" db="UniProtKB">
        <authorList>
            <consortium name="EnsemblMetazoa"/>
        </authorList>
    </citation>
    <scope>IDENTIFICATION</scope>
</reference>
<reference evidence="2 4" key="2">
    <citation type="journal article" date="2013" name="Nature">
        <title>Insights into bilaterian evolution from three spiralian genomes.</title>
        <authorList>
            <person name="Simakov O."/>
            <person name="Marletaz F."/>
            <person name="Cho S.J."/>
            <person name="Edsinger-Gonzales E."/>
            <person name="Havlak P."/>
            <person name="Hellsten U."/>
            <person name="Kuo D.H."/>
            <person name="Larsson T."/>
            <person name="Lv J."/>
            <person name="Arendt D."/>
            <person name="Savage R."/>
            <person name="Osoegawa K."/>
            <person name="de Jong P."/>
            <person name="Grimwood J."/>
            <person name="Chapman J.A."/>
            <person name="Shapiro H."/>
            <person name="Aerts A."/>
            <person name="Otillar R.P."/>
            <person name="Terry A.Y."/>
            <person name="Boore J.L."/>
            <person name="Grigoriev I.V."/>
            <person name="Lindberg D.R."/>
            <person name="Seaver E.C."/>
            <person name="Weisblat D.A."/>
            <person name="Putnam N.H."/>
            <person name="Rokhsar D.S."/>
        </authorList>
    </citation>
    <scope>NUCLEOTIDE SEQUENCE</scope>
    <source>
        <strain evidence="2 4">I ESC-2004</strain>
    </source>
</reference>
<dbReference type="PANTHER" id="PTHR22844:SF387">
    <property type="entry name" value="F3I6.5 PROTEIN"/>
    <property type="match status" value="1"/>
</dbReference>
<feature type="repeat" description="WD" evidence="1">
    <location>
        <begin position="154"/>
        <end position="189"/>
    </location>
</feature>
<dbReference type="FunFam" id="2.130.10.10:FF:000164">
    <property type="entry name" value="Kinesin family member 21A"/>
    <property type="match status" value="1"/>
</dbReference>